<dbReference type="SUPFAM" id="SSF49785">
    <property type="entry name" value="Galactose-binding domain-like"/>
    <property type="match status" value="2"/>
</dbReference>
<dbReference type="Pfam" id="PF02230">
    <property type="entry name" value="Abhydrolase_2"/>
    <property type="match status" value="1"/>
</dbReference>
<dbReference type="Pfam" id="PF03422">
    <property type="entry name" value="CBM_6"/>
    <property type="match status" value="2"/>
</dbReference>
<dbReference type="PANTHER" id="PTHR43037">
    <property type="entry name" value="UNNAMED PRODUCT-RELATED"/>
    <property type="match status" value="1"/>
</dbReference>
<dbReference type="eggNOG" id="COG2335">
    <property type="taxonomic scope" value="Bacteria"/>
</dbReference>
<dbReference type="InterPro" id="IPR026444">
    <property type="entry name" value="Secre_tail"/>
</dbReference>
<evidence type="ECO:0000256" key="2">
    <source>
        <dbReference type="ARBA" id="ARBA00022801"/>
    </source>
</evidence>
<dbReference type="GO" id="GO:0016787">
    <property type="term" value="F:hydrolase activity"/>
    <property type="evidence" value="ECO:0007669"/>
    <property type="project" value="UniProtKB-KW"/>
</dbReference>
<comment type="caution">
    <text evidence="4">The sequence shown here is derived from an EMBL/GenBank/DDBJ whole genome shotgun (WGS) entry which is preliminary data.</text>
</comment>
<dbReference type="STRING" id="153721.MYP_2108"/>
<dbReference type="InterPro" id="IPR029058">
    <property type="entry name" value="AB_hydrolase_fold"/>
</dbReference>
<dbReference type="NCBIfam" id="TIGR04183">
    <property type="entry name" value="Por_Secre_tail"/>
    <property type="match status" value="1"/>
</dbReference>
<dbReference type="InterPro" id="IPR050955">
    <property type="entry name" value="Plant_Biomass_Hydrol_Est"/>
</dbReference>
<dbReference type="Gene3D" id="2.60.120.260">
    <property type="entry name" value="Galactose-binding domain-like"/>
    <property type="match status" value="2"/>
</dbReference>
<dbReference type="InterPro" id="IPR008979">
    <property type="entry name" value="Galactose-bd-like_sf"/>
</dbReference>
<dbReference type="Gene3D" id="3.40.50.1820">
    <property type="entry name" value="alpha/beta hydrolase"/>
    <property type="match status" value="1"/>
</dbReference>
<gene>
    <name evidence="4" type="ORF">MYP_2108</name>
</gene>
<dbReference type="InterPro" id="IPR003140">
    <property type="entry name" value="PLipase/COase/thioEstase"/>
</dbReference>
<evidence type="ECO:0000313" key="5">
    <source>
        <dbReference type="Proteomes" id="UP000030185"/>
    </source>
</evidence>
<dbReference type="AlphaFoldDB" id="A0A098LD88"/>
<dbReference type="Pfam" id="PF17957">
    <property type="entry name" value="Big_7"/>
    <property type="match status" value="1"/>
</dbReference>
<keyword evidence="1" id="KW-0732">Signal</keyword>
<dbReference type="InterPro" id="IPR006584">
    <property type="entry name" value="Cellulose-bd_IV"/>
</dbReference>
<feature type="domain" description="CBM6" evidence="3">
    <location>
        <begin position="529"/>
        <end position="672"/>
    </location>
</feature>
<accession>A0A098LD88</accession>
<evidence type="ECO:0000259" key="3">
    <source>
        <dbReference type="PROSITE" id="PS51175"/>
    </source>
</evidence>
<dbReference type="SMART" id="SM00606">
    <property type="entry name" value="CBD_IV"/>
    <property type="match status" value="2"/>
</dbReference>
<dbReference type="eggNOG" id="COG3509">
    <property type="taxonomic scope" value="Bacteria"/>
</dbReference>
<dbReference type="CDD" id="cd04080">
    <property type="entry name" value="CBM6_cellulase-like"/>
    <property type="match status" value="2"/>
</dbReference>
<dbReference type="Gene3D" id="2.60.40.10">
    <property type="entry name" value="Immunoglobulins"/>
    <property type="match status" value="1"/>
</dbReference>
<sequence>MWFACLLITPLTLSAQQTTLTVGGQNRSLFVYAPANLPQNRPLVISLHGLNQDINYQKGQAKWELVADTAKFVVVYPAGVNNSWDINGNRDTDFILAIIESMVTRFGIDRNRVYVSGFSMGGMMSYHTANKIADKIAAIGPVSGYLFSNTTASSRPMPIIHVHGTSDDVVYYQASGNQQGVVAMLQKWRNWNQCPSTGTRTTPYPTNKPNSRSVMEYWGPCKNSAVSLITLDGKGHWHSNDDAGVHTTIELWKFLRNFSLNVGPSITLATQPANAVYTAPAAINLVATAATPNGTIANVKFYNGNTLLGSDDSAPYSYSWTNVAAGTYKVRAVLTDSQNKTAETSITIKVNQPQGPYNGTLHSIPGTIQLEHFDVGGNGNAYMDSSPGSETGVTFRNDEDVDIEECTDAGGGYNIGWTTAGEWLEYSVDVKTAGVYDLAFRVACNGTGRTVSVAMDGLTIANNVAIPNTSGWQTWQTVSVKDINLTPGQKIMRVTIGATDYVNLNYVTFTLSKELKQEPFKGSAHVIPGRIEAEEYDLGGEGLAYHEANTNGNEGKATFRDDEVDIETTGDVDGSYNISYILQGEWLEYTVEIAGTGSYNLDLRVAADGDGKIFHIEMDGIDVTGPISIPNTGGWQIWKTVTVNDVSLTAGKHVMRIVFDANYMNLNYLEFRDVITGTDNAILSDIKVFPNPFGNAGLAINVSEEFRYRITDLRGLELESGTVTGNAMVGNNLKPGAYVLTIEIGKETFVQKILKH</sequence>
<name>A0A098LD88_9BACT</name>
<dbReference type="PANTHER" id="PTHR43037:SF5">
    <property type="entry name" value="FERULOYL ESTERASE"/>
    <property type="match status" value="1"/>
</dbReference>
<feature type="domain" description="CBM6" evidence="3">
    <location>
        <begin position="366"/>
        <end position="510"/>
    </location>
</feature>
<protein>
    <recommendedName>
        <fullName evidence="3">CBM6 domain-containing protein</fullName>
    </recommendedName>
</protein>
<dbReference type="GO" id="GO:0030246">
    <property type="term" value="F:carbohydrate binding"/>
    <property type="evidence" value="ECO:0007669"/>
    <property type="project" value="InterPro"/>
</dbReference>
<dbReference type="InterPro" id="IPR005084">
    <property type="entry name" value="CBM6"/>
</dbReference>
<dbReference type="SUPFAM" id="SSF53474">
    <property type="entry name" value="alpha/beta-Hydrolases"/>
    <property type="match status" value="1"/>
</dbReference>
<dbReference type="PROSITE" id="PS51175">
    <property type="entry name" value="CBM6"/>
    <property type="match status" value="2"/>
</dbReference>
<dbReference type="EMBL" id="BBLT01000003">
    <property type="protein sequence ID" value="GAL84880.1"/>
    <property type="molecule type" value="Genomic_DNA"/>
</dbReference>
<evidence type="ECO:0000313" key="4">
    <source>
        <dbReference type="EMBL" id="GAL84880.1"/>
    </source>
</evidence>
<keyword evidence="2" id="KW-0378">Hydrolase</keyword>
<evidence type="ECO:0000256" key="1">
    <source>
        <dbReference type="ARBA" id="ARBA00022729"/>
    </source>
</evidence>
<organism evidence="4 5">
    <name type="scientific">Sporocytophaga myxococcoides</name>
    <dbReference type="NCBI Taxonomy" id="153721"/>
    <lineage>
        <taxon>Bacteria</taxon>
        <taxon>Pseudomonadati</taxon>
        <taxon>Bacteroidota</taxon>
        <taxon>Cytophagia</taxon>
        <taxon>Cytophagales</taxon>
        <taxon>Cytophagaceae</taxon>
        <taxon>Sporocytophaga</taxon>
    </lineage>
</organism>
<reference evidence="4 5" key="1">
    <citation type="submission" date="2014-09" db="EMBL/GenBank/DDBJ databases">
        <title>Sporocytophaga myxococcoides PG-01 genome sequencing.</title>
        <authorList>
            <person name="Liu L."/>
            <person name="Gao P.J."/>
            <person name="Chen G.J."/>
            <person name="Wang L.S."/>
        </authorList>
    </citation>
    <scope>NUCLEOTIDE SEQUENCE [LARGE SCALE GENOMIC DNA]</scope>
    <source>
        <strain evidence="4 5">PG-01</strain>
    </source>
</reference>
<keyword evidence="5" id="KW-1185">Reference proteome</keyword>
<dbReference type="InterPro" id="IPR013783">
    <property type="entry name" value="Ig-like_fold"/>
</dbReference>
<dbReference type="Proteomes" id="UP000030185">
    <property type="component" value="Unassembled WGS sequence"/>
</dbReference>
<proteinExistence type="predicted"/>